<dbReference type="Proteomes" id="UP000652219">
    <property type="component" value="Unassembled WGS sequence"/>
</dbReference>
<keyword evidence="2" id="KW-1185">Reference proteome</keyword>
<gene>
    <name evidence="1" type="ORF">CSOJ01_03705</name>
</gene>
<dbReference type="AlphaFoldDB" id="A0A8H6JLK3"/>
<evidence type="ECO:0000313" key="2">
    <source>
        <dbReference type="Proteomes" id="UP000652219"/>
    </source>
</evidence>
<organism evidence="1 2">
    <name type="scientific">Colletotrichum sojae</name>
    <dbReference type="NCBI Taxonomy" id="2175907"/>
    <lineage>
        <taxon>Eukaryota</taxon>
        <taxon>Fungi</taxon>
        <taxon>Dikarya</taxon>
        <taxon>Ascomycota</taxon>
        <taxon>Pezizomycotina</taxon>
        <taxon>Sordariomycetes</taxon>
        <taxon>Hypocreomycetidae</taxon>
        <taxon>Glomerellales</taxon>
        <taxon>Glomerellaceae</taxon>
        <taxon>Colletotrichum</taxon>
        <taxon>Colletotrichum orchidearum species complex</taxon>
    </lineage>
</organism>
<comment type="caution">
    <text evidence="1">The sequence shown here is derived from an EMBL/GenBank/DDBJ whole genome shotgun (WGS) entry which is preliminary data.</text>
</comment>
<evidence type="ECO:0000313" key="1">
    <source>
        <dbReference type="EMBL" id="KAF6815068.1"/>
    </source>
</evidence>
<proteinExistence type="predicted"/>
<protein>
    <submittedName>
        <fullName evidence="1">Uncharacterized protein</fullName>
    </submittedName>
</protein>
<reference evidence="1 2" key="1">
    <citation type="journal article" date="2020" name="Phytopathology">
        <title>Genome Sequence Resources of Colletotrichum truncatum, C. plurivorum, C. musicola, and C. sojae: Four Species Pathogenic to Soybean (Glycine max).</title>
        <authorList>
            <person name="Rogerio F."/>
            <person name="Boufleur T.R."/>
            <person name="Ciampi-Guillardi M."/>
            <person name="Sukno S.A."/>
            <person name="Thon M.R."/>
            <person name="Massola Junior N.S."/>
            <person name="Baroncelli R."/>
        </authorList>
    </citation>
    <scope>NUCLEOTIDE SEQUENCE [LARGE SCALE GENOMIC DNA]</scope>
    <source>
        <strain evidence="1 2">LFN0009</strain>
    </source>
</reference>
<name>A0A8H6JLK3_9PEZI</name>
<dbReference type="EMBL" id="WIGN01000038">
    <property type="protein sequence ID" value="KAF6815068.1"/>
    <property type="molecule type" value="Genomic_DNA"/>
</dbReference>
<sequence>MPLPASKHVLGESIKLRVTKFRIRHGHTRGRGRLTPYAVTHWALALLPAPKAAAAAAAAAAAGYDAASRKP</sequence>
<accession>A0A8H6JLK3</accession>